<evidence type="ECO:0000256" key="1">
    <source>
        <dbReference type="SAM" id="MobiDB-lite"/>
    </source>
</evidence>
<proteinExistence type="predicted"/>
<reference evidence="2" key="1">
    <citation type="journal article" date="2015" name="Mol. Biol. Evol.">
        <title>Evolutionary histories of transposable elements in the genome of the largest living marsupial carnivore, the tasmanian devil.</title>
        <authorList>
            <person name="Gallus S."/>
            <person name="Hallstrom B.M."/>
            <person name="Kumar V."/>
            <person name="Dodt W.G."/>
            <person name="Janke A."/>
            <person name="Schumann G.G."/>
            <person name="Nilsson M.A."/>
        </authorList>
    </citation>
    <scope>NUCLEOTIDE SEQUENCE</scope>
</reference>
<name>A0A0G4DIW0_SMICR</name>
<gene>
    <name evidence="2" type="primary">slc12A6</name>
</gene>
<accession>A0A0G4DIW0</accession>
<organism evidence="2">
    <name type="scientific">Sminthopsis crassicaudata</name>
    <name type="common">Fat-tailed dunnart</name>
    <name type="synonym">Phascogale crassicaudata</name>
    <dbReference type="NCBI Taxonomy" id="9301"/>
    <lineage>
        <taxon>Eukaryota</taxon>
        <taxon>Metazoa</taxon>
        <taxon>Chordata</taxon>
        <taxon>Craniata</taxon>
        <taxon>Vertebrata</taxon>
        <taxon>Euteleostomi</taxon>
        <taxon>Mammalia</taxon>
        <taxon>Metatheria</taxon>
        <taxon>Dasyuromorphia</taxon>
        <taxon>Dasyuridae</taxon>
        <taxon>Sminthopsis</taxon>
    </lineage>
</organism>
<feature type="non-terminal residue" evidence="2">
    <location>
        <position position="42"/>
    </location>
</feature>
<sequence>MGGPMAGARVRMPVLEDFHWHSSGDNSCPSCPTGSENVSFFP</sequence>
<dbReference type="EMBL" id="LM651271">
    <property type="protein sequence ID" value="CDX10875.1"/>
    <property type="molecule type" value="Genomic_DNA"/>
</dbReference>
<dbReference type="AlphaFoldDB" id="A0A0G4DIW0"/>
<feature type="region of interest" description="Disordered" evidence="1">
    <location>
        <begin position="23"/>
        <end position="42"/>
    </location>
</feature>
<feature type="non-terminal residue" evidence="2">
    <location>
        <position position="1"/>
    </location>
</feature>
<protein>
    <submittedName>
        <fullName evidence="2">Slc12A6 protein</fullName>
    </submittedName>
</protein>
<evidence type="ECO:0000313" key="2">
    <source>
        <dbReference type="EMBL" id="CDX10875.1"/>
    </source>
</evidence>